<evidence type="ECO:0000313" key="3">
    <source>
        <dbReference type="Proteomes" id="UP000184196"/>
    </source>
</evidence>
<dbReference type="EMBL" id="FQUW01000008">
    <property type="protein sequence ID" value="SHE70167.1"/>
    <property type="molecule type" value="Genomic_DNA"/>
</dbReference>
<dbReference type="RefSeq" id="WP_027357090.1">
    <property type="nucleotide sequence ID" value="NZ_FQUW01000008.1"/>
</dbReference>
<feature type="domain" description="HEPN" evidence="1">
    <location>
        <begin position="11"/>
        <end position="126"/>
    </location>
</feature>
<reference evidence="3" key="1">
    <citation type="submission" date="2016-11" db="EMBL/GenBank/DDBJ databases">
        <authorList>
            <person name="Varghese N."/>
            <person name="Submissions S."/>
        </authorList>
    </citation>
    <scope>NUCLEOTIDE SEQUENCE [LARGE SCALE GENOMIC DNA]</scope>
    <source>
        <strain evidence="3">DSM 11792</strain>
    </source>
</reference>
<keyword evidence="3" id="KW-1185">Reference proteome</keyword>
<dbReference type="AlphaFoldDB" id="A0A1M4VMV2"/>
<organism evidence="2 3">
    <name type="scientific">Desulfofundulus australicus DSM 11792</name>
    <dbReference type="NCBI Taxonomy" id="1121425"/>
    <lineage>
        <taxon>Bacteria</taxon>
        <taxon>Bacillati</taxon>
        <taxon>Bacillota</taxon>
        <taxon>Clostridia</taxon>
        <taxon>Eubacteriales</taxon>
        <taxon>Peptococcaceae</taxon>
        <taxon>Desulfofundulus</taxon>
    </lineage>
</organism>
<proteinExistence type="predicted"/>
<sequence>MTSTTLAQSYLLKATKRLKILPVLFGEEAYSDVIREAQEIVELALKGMLRWIGVDPPKQHDVGYLLVEFQDRLPPEVSREAQRLAQISRWLRKEREFAFYGDVDFIPTEEYTREDAARAMDDARFTVQVAALLIRPQEN</sequence>
<dbReference type="Gene3D" id="1.20.120.330">
    <property type="entry name" value="Nucleotidyltransferases domain 2"/>
    <property type="match status" value="1"/>
</dbReference>
<name>A0A1M4VMV2_9FIRM</name>
<evidence type="ECO:0000259" key="1">
    <source>
        <dbReference type="PROSITE" id="PS50910"/>
    </source>
</evidence>
<dbReference type="SUPFAM" id="SSF81593">
    <property type="entry name" value="Nucleotidyltransferase substrate binding subunit/domain"/>
    <property type="match status" value="1"/>
</dbReference>
<protein>
    <submittedName>
        <fullName evidence="2">HEPN domain-containing protein</fullName>
    </submittedName>
</protein>
<dbReference type="Pfam" id="PF05168">
    <property type="entry name" value="HEPN"/>
    <property type="match status" value="1"/>
</dbReference>
<dbReference type="PROSITE" id="PS50910">
    <property type="entry name" value="HEPN"/>
    <property type="match status" value="1"/>
</dbReference>
<dbReference type="OrthoDB" id="9342724at2"/>
<accession>A0A1M4VMV2</accession>
<evidence type="ECO:0000313" key="2">
    <source>
        <dbReference type="EMBL" id="SHE70167.1"/>
    </source>
</evidence>
<gene>
    <name evidence="2" type="ORF">SAMN02745218_00696</name>
</gene>
<dbReference type="InterPro" id="IPR007842">
    <property type="entry name" value="HEPN_dom"/>
</dbReference>
<dbReference type="Proteomes" id="UP000184196">
    <property type="component" value="Unassembled WGS sequence"/>
</dbReference>